<reference evidence="2 3" key="1">
    <citation type="submission" date="2024-04" db="EMBL/GenBank/DDBJ databases">
        <title>Bacillus oryzaecorticis sp. nov., a moderately halophilic bacterium isolated from rice husks.</title>
        <authorList>
            <person name="Zhu H.-S."/>
        </authorList>
    </citation>
    <scope>NUCLEOTIDE SEQUENCE [LARGE SCALE GENOMIC DNA]</scope>
    <source>
        <strain evidence="2 3">ZC255</strain>
    </source>
</reference>
<dbReference type="Proteomes" id="UP001389717">
    <property type="component" value="Unassembled WGS sequence"/>
</dbReference>
<feature type="domain" description="HD-GYP" evidence="1">
    <location>
        <begin position="130"/>
        <end position="326"/>
    </location>
</feature>
<evidence type="ECO:0000313" key="3">
    <source>
        <dbReference type="Proteomes" id="UP001389717"/>
    </source>
</evidence>
<dbReference type="GO" id="GO:0016787">
    <property type="term" value="F:hydrolase activity"/>
    <property type="evidence" value="ECO:0007669"/>
    <property type="project" value="UniProtKB-KW"/>
</dbReference>
<dbReference type="SUPFAM" id="SSF109604">
    <property type="entry name" value="HD-domain/PDEase-like"/>
    <property type="match status" value="1"/>
</dbReference>
<dbReference type="InterPro" id="IPR003607">
    <property type="entry name" value="HD/PDEase_dom"/>
</dbReference>
<evidence type="ECO:0000313" key="2">
    <source>
        <dbReference type="EMBL" id="MEL3974379.1"/>
    </source>
</evidence>
<comment type="caution">
    <text evidence="2">The sequence shown here is derived from an EMBL/GenBank/DDBJ whole genome shotgun (WGS) entry which is preliminary data.</text>
</comment>
<dbReference type="Pfam" id="PF13487">
    <property type="entry name" value="HD_5"/>
    <property type="match status" value="1"/>
</dbReference>
<protein>
    <submittedName>
        <fullName evidence="2">HD-GYP domain-containing protein</fullName>
        <ecNumber evidence="2">3.1.4.-</ecNumber>
    </submittedName>
</protein>
<keyword evidence="3" id="KW-1185">Reference proteome</keyword>
<keyword evidence="2" id="KW-0378">Hydrolase</keyword>
<dbReference type="RefSeq" id="WP_341985916.1">
    <property type="nucleotide sequence ID" value="NZ_JBBYAF010000051.1"/>
</dbReference>
<dbReference type="PANTHER" id="PTHR43155:SF2">
    <property type="entry name" value="CYCLIC DI-GMP PHOSPHODIESTERASE PA4108"/>
    <property type="match status" value="1"/>
</dbReference>
<proteinExistence type="predicted"/>
<dbReference type="Gene3D" id="1.10.3210.10">
    <property type="entry name" value="Hypothetical protein af1432"/>
    <property type="match status" value="1"/>
</dbReference>
<dbReference type="SMART" id="SM00471">
    <property type="entry name" value="HDc"/>
    <property type="match status" value="1"/>
</dbReference>
<dbReference type="InterPro" id="IPR037522">
    <property type="entry name" value="HD_GYP_dom"/>
</dbReference>
<gene>
    <name evidence="2" type="ORF">AAEO50_18990</name>
</gene>
<organism evidence="2 3">
    <name type="scientific">Rossellomorea oryzaecorticis</name>
    <dbReference type="NCBI Taxonomy" id="1396505"/>
    <lineage>
        <taxon>Bacteria</taxon>
        <taxon>Bacillati</taxon>
        <taxon>Bacillota</taxon>
        <taxon>Bacilli</taxon>
        <taxon>Bacillales</taxon>
        <taxon>Bacillaceae</taxon>
        <taxon>Rossellomorea</taxon>
    </lineage>
</organism>
<dbReference type="CDD" id="cd00077">
    <property type="entry name" value="HDc"/>
    <property type="match status" value="1"/>
</dbReference>
<sequence length="370" mass="41606">MKVHRDEVQTGCIVEKDIMGMTANLIIPKNTVLNDEHIKILRAFNITEVTIEKTKADGHNYRPKQMPTPTDAAVKEQTSAESLIGANTDKGFTSTYLKTVEEFKKEFTNWQSGTPINIAKMREITLPLVKTVEQNKFLIYSLNQYSTKKEYLYHHPVAVSILSAMIGKKLGLKSGQVNQLALAGVLADCGMAKVSTYILNKEKPLSENEFQEIKLHTANGYKMVKDSPLLKPEAKLAIFQHHERFDGTGYPTSEKSDRIHLYSQIIGIADVFHAMTSERIYRSRQPIFKVLDMISRDLFGKFDIKVVNALMKLVGDLDIGTAVKLSTGDYGEVVYTKANAFTKPIVKLNNNEELLDLSQKKDVYITEVLG</sequence>
<evidence type="ECO:0000259" key="1">
    <source>
        <dbReference type="PROSITE" id="PS51832"/>
    </source>
</evidence>
<dbReference type="EMBL" id="JBBYAF010000051">
    <property type="protein sequence ID" value="MEL3974379.1"/>
    <property type="molecule type" value="Genomic_DNA"/>
</dbReference>
<dbReference type="PANTHER" id="PTHR43155">
    <property type="entry name" value="CYCLIC DI-GMP PHOSPHODIESTERASE PA4108-RELATED"/>
    <property type="match status" value="1"/>
</dbReference>
<name>A0ABU9KE46_9BACI</name>
<accession>A0ABU9KE46</accession>
<dbReference type="EC" id="3.1.4.-" evidence="2"/>
<dbReference type="PROSITE" id="PS51832">
    <property type="entry name" value="HD_GYP"/>
    <property type="match status" value="1"/>
</dbReference>